<sequence>MILKPANGMHIQARLLTVKGTILHPTIPAISARDGNWSKEALFGLLDLFAVILVPCIGMVLKCVFSVIYSVALAAADLASASTLYDNYKRVVVVSQIIKSHQLL</sequence>
<evidence type="ECO:0000313" key="1">
    <source>
        <dbReference type="EMBL" id="KAF2269091.1"/>
    </source>
</evidence>
<organism evidence="1 2">
    <name type="scientific">Lojkania enalia</name>
    <dbReference type="NCBI Taxonomy" id="147567"/>
    <lineage>
        <taxon>Eukaryota</taxon>
        <taxon>Fungi</taxon>
        <taxon>Dikarya</taxon>
        <taxon>Ascomycota</taxon>
        <taxon>Pezizomycotina</taxon>
        <taxon>Dothideomycetes</taxon>
        <taxon>Pleosporomycetidae</taxon>
        <taxon>Pleosporales</taxon>
        <taxon>Pleosporales incertae sedis</taxon>
        <taxon>Lojkania</taxon>
    </lineage>
</organism>
<accession>A0A9P4TMW2</accession>
<keyword evidence="2" id="KW-1185">Reference proteome</keyword>
<dbReference type="AlphaFoldDB" id="A0A9P4TMW2"/>
<gene>
    <name evidence="1" type="ORF">CC78DRAFT_575190</name>
</gene>
<evidence type="ECO:0000313" key="2">
    <source>
        <dbReference type="Proteomes" id="UP000800093"/>
    </source>
</evidence>
<comment type="caution">
    <text evidence="1">The sequence shown here is derived from an EMBL/GenBank/DDBJ whole genome shotgun (WGS) entry which is preliminary data.</text>
</comment>
<name>A0A9P4TMW2_9PLEO</name>
<dbReference type="Proteomes" id="UP000800093">
    <property type="component" value="Unassembled WGS sequence"/>
</dbReference>
<protein>
    <submittedName>
        <fullName evidence="1">Uncharacterized protein</fullName>
    </submittedName>
</protein>
<dbReference type="EMBL" id="ML986583">
    <property type="protein sequence ID" value="KAF2269091.1"/>
    <property type="molecule type" value="Genomic_DNA"/>
</dbReference>
<reference evidence="2" key="1">
    <citation type="journal article" date="2020" name="Stud. Mycol.">
        <title>101 Dothideomycetes genomes: A test case for predicting lifestyles and emergence of pathogens.</title>
        <authorList>
            <person name="Haridas S."/>
            <person name="Albert R."/>
            <person name="Binder M."/>
            <person name="Bloem J."/>
            <person name="LaButti K."/>
            <person name="Salamov A."/>
            <person name="Andreopoulos B."/>
            <person name="Baker S."/>
            <person name="Barry K."/>
            <person name="Bills G."/>
            <person name="Bluhm B."/>
            <person name="Cannon C."/>
            <person name="Castanera R."/>
            <person name="Culley D."/>
            <person name="Daum C."/>
            <person name="Ezra D."/>
            <person name="Gonzalez J."/>
            <person name="Henrissat B."/>
            <person name="Kuo A."/>
            <person name="Liang C."/>
            <person name="Lipzen A."/>
            <person name="Lutzoni F."/>
            <person name="Magnuson J."/>
            <person name="Mondo S."/>
            <person name="Nolan M."/>
            <person name="Ohm R."/>
            <person name="Pangilinan J."/>
            <person name="Park H.-J."/>
            <person name="Ramirez L."/>
            <person name="Alfaro M."/>
            <person name="Sun H."/>
            <person name="Tritt A."/>
            <person name="Yoshinaga Y."/>
            <person name="Zwiers L.-H."/>
            <person name="Turgeon B."/>
            <person name="Goodwin S."/>
            <person name="Spatafora J."/>
            <person name="Crous P."/>
            <person name="Grigoriev I."/>
        </authorList>
    </citation>
    <scope>NUCLEOTIDE SEQUENCE [LARGE SCALE GENOMIC DNA]</scope>
    <source>
        <strain evidence="2">CBS 304.66</strain>
    </source>
</reference>
<proteinExistence type="predicted"/>